<gene>
    <name evidence="2" type="ORF">N7456_006815</name>
</gene>
<keyword evidence="3" id="KW-1185">Reference proteome</keyword>
<comment type="caution">
    <text evidence="2">The sequence shown here is derived from an EMBL/GenBank/DDBJ whole genome shotgun (WGS) entry which is preliminary data.</text>
</comment>
<dbReference type="EMBL" id="JAPQKH010000004">
    <property type="protein sequence ID" value="KAJ5100763.1"/>
    <property type="molecule type" value="Genomic_DNA"/>
</dbReference>
<feature type="compositionally biased region" description="Basic and acidic residues" evidence="1">
    <location>
        <begin position="19"/>
        <end position="32"/>
    </location>
</feature>
<organism evidence="2 3">
    <name type="scientific">Penicillium angulare</name>
    <dbReference type="NCBI Taxonomy" id="116970"/>
    <lineage>
        <taxon>Eukaryota</taxon>
        <taxon>Fungi</taxon>
        <taxon>Dikarya</taxon>
        <taxon>Ascomycota</taxon>
        <taxon>Pezizomycotina</taxon>
        <taxon>Eurotiomycetes</taxon>
        <taxon>Eurotiomycetidae</taxon>
        <taxon>Eurotiales</taxon>
        <taxon>Aspergillaceae</taxon>
        <taxon>Penicillium</taxon>
    </lineage>
</organism>
<dbReference type="Proteomes" id="UP001149165">
    <property type="component" value="Unassembled WGS sequence"/>
</dbReference>
<reference evidence="2" key="1">
    <citation type="submission" date="2022-11" db="EMBL/GenBank/DDBJ databases">
        <authorList>
            <person name="Petersen C."/>
        </authorList>
    </citation>
    <scope>NUCLEOTIDE SEQUENCE</scope>
    <source>
        <strain evidence="2">IBT 30069</strain>
    </source>
</reference>
<sequence>MSESKQAVSEPTIVDSDEQVDREQLADGKSSEQLDEAIETSNILDERTRHAKPQSSNQYTEARTKMRFSRLSDCSVIIYGGGSLVHTPDARHRRTKNLRLRLTDLYPPSLENSIAKGADE</sequence>
<dbReference type="AlphaFoldDB" id="A0A9W9FIB5"/>
<reference evidence="2" key="2">
    <citation type="journal article" date="2023" name="IMA Fungus">
        <title>Comparative genomic study of the Penicillium genus elucidates a diverse pangenome and 15 lateral gene transfer events.</title>
        <authorList>
            <person name="Petersen C."/>
            <person name="Sorensen T."/>
            <person name="Nielsen M.R."/>
            <person name="Sondergaard T.E."/>
            <person name="Sorensen J.L."/>
            <person name="Fitzpatrick D.A."/>
            <person name="Frisvad J.C."/>
            <person name="Nielsen K.L."/>
        </authorList>
    </citation>
    <scope>NUCLEOTIDE SEQUENCE</scope>
    <source>
        <strain evidence="2">IBT 30069</strain>
    </source>
</reference>
<name>A0A9W9FIB5_9EURO</name>
<accession>A0A9W9FIB5</accession>
<protein>
    <submittedName>
        <fullName evidence="2">Uncharacterized protein</fullName>
    </submittedName>
</protein>
<proteinExistence type="predicted"/>
<feature type="region of interest" description="Disordered" evidence="1">
    <location>
        <begin position="1"/>
        <end position="62"/>
    </location>
</feature>
<evidence type="ECO:0000313" key="2">
    <source>
        <dbReference type="EMBL" id="KAJ5100763.1"/>
    </source>
</evidence>
<dbReference type="OrthoDB" id="4357148at2759"/>
<evidence type="ECO:0000313" key="3">
    <source>
        <dbReference type="Proteomes" id="UP001149165"/>
    </source>
</evidence>
<evidence type="ECO:0000256" key="1">
    <source>
        <dbReference type="SAM" id="MobiDB-lite"/>
    </source>
</evidence>